<dbReference type="Proteomes" id="UP001469553">
    <property type="component" value="Unassembled WGS sequence"/>
</dbReference>
<proteinExistence type="predicted"/>
<name>A0ABV0ZY97_9TELE</name>
<feature type="region of interest" description="Disordered" evidence="1">
    <location>
        <begin position="38"/>
        <end position="67"/>
    </location>
</feature>
<reference evidence="2 3" key="1">
    <citation type="submission" date="2021-06" db="EMBL/GenBank/DDBJ databases">
        <authorList>
            <person name="Palmer J.M."/>
        </authorList>
    </citation>
    <scope>NUCLEOTIDE SEQUENCE [LARGE SCALE GENOMIC DNA]</scope>
    <source>
        <strain evidence="2 3">AS_MEX2019</strain>
        <tissue evidence="2">Muscle</tissue>
    </source>
</reference>
<evidence type="ECO:0000313" key="3">
    <source>
        <dbReference type="Proteomes" id="UP001469553"/>
    </source>
</evidence>
<keyword evidence="3" id="KW-1185">Reference proteome</keyword>
<evidence type="ECO:0000256" key="1">
    <source>
        <dbReference type="SAM" id="MobiDB-lite"/>
    </source>
</evidence>
<dbReference type="EMBL" id="JAHRIP010076160">
    <property type="protein sequence ID" value="MEQ2310890.1"/>
    <property type="molecule type" value="Genomic_DNA"/>
</dbReference>
<organism evidence="2 3">
    <name type="scientific">Ameca splendens</name>
    <dbReference type="NCBI Taxonomy" id="208324"/>
    <lineage>
        <taxon>Eukaryota</taxon>
        <taxon>Metazoa</taxon>
        <taxon>Chordata</taxon>
        <taxon>Craniata</taxon>
        <taxon>Vertebrata</taxon>
        <taxon>Euteleostomi</taxon>
        <taxon>Actinopterygii</taxon>
        <taxon>Neopterygii</taxon>
        <taxon>Teleostei</taxon>
        <taxon>Neoteleostei</taxon>
        <taxon>Acanthomorphata</taxon>
        <taxon>Ovalentaria</taxon>
        <taxon>Atherinomorphae</taxon>
        <taxon>Cyprinodontiformes</taxon>
        <taxon>Goodeidae</taxon>
        <taxon>Ameca</taxon>
    </lineage>
</organism>
<sequence>MQITSCDALPSMNDVHDIKNNNIPASDIILFKISRSRGRRDSVYSPNDIKKKKKKTAERRSVPKGGPHFERSVYLFSGKENTTTVRDTSCFTRSYKHSLECY</sequence>
<protein>
    <submittedName>
        <fullName evidence="2">Uncharacterized protein</fullName>
    </submittedName>
</protein>
<gene>
    <name evidence="2" type="ORF">AMECASPLE_013899</name>
</gene>
<accession>A0ABV0ZY97</accession>
<comment type="caution">
    <text evidence="2">The sequence shown here is derived from an EMBL/GenBank/DDBJ whole genome shotgun (WGS) entry which is preliminary data.</text>
</comment>
<evidence type="ECO:0000313" key="2">
    <source>
        <dbReference type="EMBL" id="MEQ2310890.1"/>
    </source>
</evidence>